<gene>
    <name evidence="2" type="ORF">ACFFGY_15685</name>
</gene>
<dbReference type="InterPro" id="IPR052948">
    <property type="entry name" value="Low_temp-induced_all0457"/>
</dbReference>
<proteinExistence type="predicted"/>
<feature type="compositionally biased region" description="Polar residues" evidence="1">
    <location>
        <begin position="46"/>
        <end position="55"/>
    </location>
</feature>
<name>A0ABV6JVN9_9PROT</name>
<reference evidence="2 3" key="1">
    <citation type="submission" date="2024-09" db="EMBL/GenBank/DDBJ databases">
        <authorList>
            <person name="Sun Q."/>
            <person name="Mori K."/>
        </authorList>
    </citation>
    <scope>NUCLEOTIDE SEQUENCE [LARGE SCALE GENOMIC DNA]</scope>
    <source>
        <strain evidence="2 3">TBRC 5777</strain>
    </source>
</reference>
<evidence type="ECO:0008006" key="4">
    <source>
        <dbReference type="Google" id="ProtNLM"/>
    </source>
</evidence>
<dbReference type="PANTHER" id="PTHR36109:SF2">
    <property type="entry name" value="MEMBRANE PROTEIN"/>
    <property type="match status" value="1"/>
</dbReference>
<evidence type="ECO:0000313" key="2">
    <source>
        <dbReference type="EMBL" id="MFC0409694.1"/>
    </source>
</evidence>
<feature type="compositionally biased region" description="Polar residues" evidence="1">
    <location>
        <begin position="300"/>
        <end position="312"/>
    </location>
</feature>
<dbReference type="RefSeq" id="WP_377045441.1">
    <property type="nucleotide sequence ID" value="NZ_JBHLUN010000010.1"/>
</dbReference>
<accession>A0ABV6JVN9</accession>
<evidence type="ECO:0000256" key="1">
    <source>
        <dbReference type="SAM" id="MobiDB-lite"/>
    </source>
</evidence>
<sequence length="312" mass="30247">MVARTITRLFDTHEHALAAVRDLEAAGYSHDDVSILASNTDDRYASGTSTAATDTVSDETAGESGAGIGATLGTVLGGGAGLAAGLGALAIPGIGPIVAAGWLVAALTGAGAGAAAGGLLGGLTGAGVSETEAPVYAEGVRRGGSLVTVRTDDTRLTEAESILARHNPVDVASREADYRAGGWTGYSDTDDLNTLRDPAAPTTGTVAGGSMGTAGTYGTTGVAGTSGATSTAGTTGVTSTTGTTGVSDTGSNPPGTAATRAADRTLGTNMSGAYPEQSDGTPANPKGTALSRETDRVAGTNISGTNPGGNRT</sequence>
<feature type="region of interest" description="Disordered" evidence="1">
    <location>
        <begin position="44"/>
        <end position="63"/>
    </location>
</feature>
<evidence type="ECO:0000313" key="3">
    <source>
        <dbReference type="Proteomes" id="UP001589865"/>
    </source>
</evidence>
<feature type="compositionally biased region" description="Low complexity" evidence="1">
    <location>
        <begin position="225"/>
        <end position="251"/>
    </location>
</feature>
<dbReference type="PANTHER" id="PTHR36109">
    <property type="entry name" value="MEMBRANE PROTEIN-RELATED"/>
    <property type="match status" value="1"/>
</dbReference>
<comment type="caution">
    <text evidence="2">The sequence shown here is derived from an EMBL/GenBank/DDBJ whole genome shotgun (WGS) entry which is preliminary data.</text>
</comment>
<organism evidence="2 3">
    <name type="scientific">Roseomonas elaeocarpi</name>
    <dbReference type="NCBI Taxonomy" id="907779"/>
    <lineage>
        <taxon>Bacteria</taxon>
        <taxon>Pseudomonadati</taxon>
        <taxon>Pseudomonadota</taxon>
        <taxon>Alphaproteobacteria</taxon>
        <taxon>Acetobacterales</taxon>
        <taxon>Roseomonadaceae</taxon>
        <taxon>Roseomonas</taxon>
    </lineage>
</organism>
<feature type="region of interest" description="Disordered" evidence="1">
    <location>
        <begin position="225"/>
        <end position="312"/>
    </location>
</feature>
<dbReference type="Proteomes" id="UP001589865">
    <property type="component" value="Unassembled WGS sequence"/>
</dbReference>
<dbReference type="EMBL" id="JBHLUN010000010">
    <property type="protein sequence ID" value="MFC0409694.1"/>
    <property type="molecule type" value="Genomic_DNA"/>
</dbReference>
<protein>
    <recommendedName>
        <fullName evidence="4">General stress protein 17M-like domain-containing protein</fullName>
    </recommendedName>
</protein>
<keyword evidence="3" id="KW-1185">Reference proteome</keyword>